<dbReference type="Pfam" id="PF00856">
    <property type="entry name" value="SET"/>
    <property type="match status" value="1"/>
</dbReference>
<evidence type="ECO:0000313" key="3">
    <source>
        <dbReference type="Proteomes" id="UP000016930"/>
    </source>
</evidence>
<dbReference type="SMART" id="SM00317">
    <property type="entry name" value="SET"/>
    <property type="match status" value="1"/>
</dbReference>
<evidence type="ECO:0000259" key="1">
    <source>
        <dbReference type="PROSITE" id="PS50280"/>
    </source>
</evidence>
<gene>
    <name evidence="2" type="ORF">CERSUDRAFT_91931</name>
</gene>
<dbReference type="PANTHER" id="PTHR47332">
    <property type="entry name" value="SET DOMAIN-CONTAINING PROTEIN 5"/>
    <property type="match status" value="1"/>
</dbReference>
<dbReference type="SUPFAM" id="SSF82199">
    <property type="entry name" value="SET domain"/>
    <property type="match status" value="1"/>
</dbReference>
<dbReference type="OrthoDB" id="265717at2759"/>
<dbReference type="Gene3D" id="2.170.270.10">
    <property type="entry name" value="SET domain"/>
    <property type="match status" value="1"/>
</dbReference>
<dbReference type="EMBL" id="KB445792">
    <property type="protein sequence ID" value="EMD41172.1"/>
    <property type="molecule type" value="Genomic_DNA"/>
</dbReference>
<dbReference type="AlphaFoldDB" id="M2RRW6"/>
<accession>M2RRW6</accession>
<protein>
    <recommendedName>
        <fullName evidence="1">SET domain-containing protein</fullName>
    </recommendedName>
</protein>
<organism evidence="2 3">
    <name type="scientific">Ceriporiopsis subvermispora (strain B)</name>
    <name type="common">White-rot fungus</name>
    <name type="synonym">Gelatoporia subvermispora</name>
    <dbReference type="NCBI Taxonomy" id="914234"/>
    <lineage>
        <taxon>Eukaryota</taxon>
        <taxon>Fungi</taxon>
        <taxon>Dikarya</taxon>
        <taxon>Basidiomycota</taxon>
        <taxon>Agaricomycotina</taxon>
        <taxon>Agaricomycetes</taxon>
        <taxon>Polyporales</taxon>
        <taxon>Gelatoporiaceae</taxon>
        <taxon>Gelatoporia</taxon>
    </lineage>
</organism>
<dbReference type="Gene3D" id="1.25.40.10">
    <property type="entry name" value="Tetratricopeptide repeat domain"/>
    <property type="match status" value="1"/>
</dbReference>
<dbReference type="InterPro" id="IPR053185">
    <property type="entry name" value="SET_domain_protein"/>
</dbReference>
<dbReference type="PROSITE" id="PS50280">
    <property type="entry name" value="SET"/>
    <property type="match status" value="1"/>
</dbReference>
<dbReference type="InterPro" id="IPR011990">
    <property type="entry name" value="TPR-like_helical_dom_sf"/>
</dbReference>
<dbReference type="STRING" id="914234.M2RRW6"/>
<dbReference type="HOGENOM" id="CLU_028281_3_0_1"/>
<name>M2RRW6_CERS8</name>
<reference evidence="2 3" key="1">
    <citation type="journal article" date="2012" name="Proc. Natl. Acad. Sci. U.S.A.">
        <title>Comparative genomics of Ceriporiopsis subvermispora and Phanerochaete chrysosporium provide insight into selective ligninolysis.</title>
        <authorList>
            <person name="Fernandez-Fueyo E."/>
            <person name="Ruiz-Duenas F.J."/>
            <person name="Ferreira P."/>
            <person name="Floudas D."/>
            <person name="Hibbett D.S."/>
            <person name="Canessa P."/>
            <person name="Larrondo L.F."/>
            <person name="James T.Y."/>
            <person name="Seelenfreund D."/>
            <person name="Lobos S."/>
            <person name="Polanco R."/>
            <person name="Tello M."/>
            <person name="Honda Y."/>
            <person name="Watanabe T."/>
            <person name="Watanabe T."/>
            <person name="Ryu J.S."/>
            <person name="Kubicek C.P."/>
            <person name="Schmoll M."/>
            <person name="Gaskell J."/>
            <person name="Hammel K.E."/>
            <person name="St John F.J."/>
            <person name="Vanden Wymelenberg A."/>
            <person name="Sabat G."/>
            <person name="Splinter BonDurant S."/>
            <person name="Syed K."/>
            <person name="Yadav J.S."/>
            <person name="Doddapaneni H."/>
            <person name="Subramanian V."/>
            <person name="Lavin J.L."/>
            <person name="Oguiza J.A."/>
            <person name="Perez G."/>
            <person name="Pisabarro A.G."/>
            <person name="Ramirez L."/>
            <person name="Santoyo F."/>
            <person name="Master E."/>
            <person name="Coutinho P.M."/>
            <person name="Henrissat B."/>
            <person name="Lombard V."/>
            <person name="Magnuson J.K."/>
            <person name="Kuees U."/>
            <person name="Hori C."/>
            <person name="Igarashi K."/>
            <person name="Samejima M."/>
            <person name="Held B.W."/>
            <person name="Barry K.W."/>
            <person name="LaButti K.M."/>
            <person name="Lapidus A."/>
            <person name="Lindquist E.A."/>
            <person name="Lucas S.M."/>
            <person name="Riley R."/>
            <person name="Salamov A.A."/>
            <person name="Hoffmeister D."/>
            <person name="Schwenk D."/>
            <person name="Hadar Y."/>
            <person name="Yarden O."/>
            <person name="de Vries R.P."/>
            <person name="Wiebenga A."/>
            <person name="Stenlid J."/>
            <person name="Eastwood D."/>
            <person name="Grigoriev I.V."/>
            <person name="Berka R.M."/>
            <person name="Blanchette R.A."/>
            <person name="Kersten P."/>
            <person name="Martinez A.T."/>
            <person name="Vicuna R."/>
            <person name="Cullen D."/>
        </authorList>
    </citation>
    <scope>NUCLEOTIDE SEQUENCE [LARGE SCALE GENOMIC DNA]</scope>
    <source>
        <strain evidence="2 3">B</strain>
    </source>
</reference>
<dbReference type="CDD" id="cd20071">
    <property type="entry name" value="SET_SMYD"/>
    <property type="match status" value="1"/>
</dbReference>
<sequence length="329" mass="36093">MVVIDRLDNLQDIAGWSVWKKPVAPVPIDSCFKLEDIPGKGMGMVATRLIHAGELICAERPIVVTTRNVAVNGEETYNDGTFHRNCITGLSEKARAAILSLKNSFPPSSGLDMLPGMLKSNYLEVDMTERPDPERPYSGCFPILSRINHDCSPSANYFFAFEPYCGQLWAARDIPDGGEITIAYTTLPAPRVDRQAHLSERYFFTCTCVACSLPPIEAARSDTRRIGLSKLLARSSTRSGLISAAELQQGVKWAEDEGLAAIAAHAAYYGAGNLAMCGDGELALEWARRGRDACRMVEGEGSYNVRELEQLLALSPQDLRLLARLGRRP</sequence>
<dbReference type="InterPro" id="IPR046341">
    <property type="entry name" value="SET_dom_sf"/>
</dbReference>
<feature type="domain" description="SET" evidence="1">
    <location>
        <begin position="30"/>
        <end position="185"/>
    </location>
</feature>
<proteinExistence type="predicted"/>
<dbReference type="PANTHER" id="PTHR47332:SF4">
    <property type="entry name" value="SET DOMAIN-CONTAINING PROTEIN 5"/>
    <property type="match status" value="1"/>
</dbReference>
<dbReference type="Proteomes" id="UP000016930">
    <property type="component" value="Unassembled WGS sequence"/>
</dbReference>
<keyword evidence="3" id="KW-1185">Reference proteome</keyword>
<dbReference type="InterPro" id="IPR001214">
    <property type="entry name" value="SET_dom"/>
</dbReference>
<evidence type="ECO:0000313" key="2">
    <source>
        <dbReference type="EMBL" id="EMD41172.1"/>
    </source>
</evidence>